<gene>
    <name evidence="2" type="ORF">GCM10009823_01170</name>
</gene>
<proteinExistence type="predicted"/>
<keyword evidence="1" id="KW-1133">Transmembrane helix</keyword>
<evidence type="ECO:0000313" key="2">
    <source>
        <dbReference type="EMBL" id="GAA2087023.1"/>
    </source>
</evidence>
<dbReference type="Proteomes" id="UP001500984">
    <property type="component" value="Unassembled WGS sequence"/>
</dbReference>
<comment type="caution">
    <text evidence="2">The sequence shown here is derived from an EMBL/GenBank/DDBJ whole genome shotgun (WGS) entry which is preliminary data.</text>
</comment>
<dbReference type="EMBL" id="BAAAPZ010000001">
    <property type="protein sequence ID" value="GAA2087023.1"/>
    <property type="molecule type" value="Genomic_DNA"/>
</dbReference>
<keyword evidence="1" id="KW-0812">Transmembrane</keyword>
<sequence>MSRRKTHHDDQDDELTVVARDPGGSGRWLRLLPLLLGALIAGPFLWFSLRFSVEVASIASLLIQLDADTGTLIGVVLMTLGGFICLVGTLFCLFAGWRRDSWRWRWSWAAAAVACAALMPLLGLVTGAFWE</sequence>
<reference evidence="2 3" key="1">
    <citation type="journal article" date="2019" name="Int. J. Syst. Evol. Microbiol.">
        <title>The Global Catalogue of Microorganisms (GCM) 10K type strain sequencing project: providing services to taxonomists for standard genome sequencing and annotation.</title>
        <authorList>
            <consortium name="The Broad Institute Genomics Platform"/>
            <consortium name="The Broad Institute Genome Sequencing Center for Infectious Disease"/>
            <person name="Wu L."/>
            <person name="Ma J."/>
        </authorList>
    </citation>
    <scope>NUCLEOTIDE SEQUENCE [LARGE SCALE GENOMIC DNA]</scope>
    <source>
        <strain evidence="2 3">JCM 15900</strain>
    </source>
</reference>
<dbReference type="RefSeq" id="WP_291798865.1">
    <property type="nucleotide sequence ID" value="NZ_BAAAPZ010000001.1"/>
</dbReference>
<feature type="transmembrane region" description="Helical" evidence="1">
    <location>
        <begin position="28"/>
        <end position="49"/>
    </location>
</feature>
<feature type="transmembrane region" description="Helical" evidence="1">
    <location>
        <begin position="106"/>
        <end position="130"/>
    </location>
</feature>
<accession>A0ABN2WBD3</accession>
<evidence type="ECO:0000256" key="1">
    <source>
        <dbReference type="SAM" id="Phobius"/>
    </source>
</evidence>
<organism evidence="2 3">
    <name type="scientific">Brevibacterium salitolerans</name>
    <dbReference type="NCBI Taxonomy" id="1403566"/>
    <lineage>
        <taxon>Bacteria</taxon>
        <taxon>Bacillati</taxon>
        <taxon>Actinomycetota</taxon>
        <taxon>Actinomycetes</taxon>
        <taxon>Micrococcales</taxon>
        <taxon>Brevibacteriaceae</taxon>
        <taxon>Brevibacterium</taxon>
    </lineage>
</organism>
<feature type="transmembrane region" description="Helical" evidence="1">
    <location>
        <begin position="69"/>
        <end position="94"/>
    </location>
</feature>
<evidence type="ECO:0000313" key="3">
    <source>
        <dbReference type="Proteomes" id="UP001500984"/>
    </source>
</evidence>
<name>A0ABN2WBD3_9MICO</name>
<keyword evidence="3" id="KW-1185">Reference proteome</keyword>
<keyword evidence="1" id="KW-0472">Membrane</keyword>
<protein>
    <submittedName>
        <fullName evidence="2">Uncharacterized protein</fullName>
    </submittedName>
</protein>